<protein>
    <submittedName>
        <fullName evidence="7">Signal peptide peptidase SppA</fullName>
        <ecNumber evidence="7">3.4.21.-</ecNumber>
    </submittedName>
</protein>
<keyword evidence="4" id="KW-0720">Serine protease</keyword>
<name>A0A518CJR2_9PLAN</name>
<evidence type="ECO:0000256" key="2">
    <source>
        <dbReference type="ARBA" id="ARBA00022670"/>
    </source>
</evidence>
<evidence type="ECO:0000256" key="1">
    <source>
        <dbReference type="ARBA" id="ARBA00008683"/>
    </source>
</evidence>
<feature type="domain" description="Peptidase S49" evidence="6">
    <location>
        <begin position="133"/>
        <end position="287"/>
    </location>
</feature>
<feature type="transmembrane region" description="Helical" evidence="5">
    <location>
        <begin position="33"/>
        <end position="52"/>
    </location>
</feature>
<evidence type="ECO:0000313" key="7">
    <source>
        <dbReference type="EMBL" id="QDU79460.1"/>
    </source>
</evidence>
<dbReference type="KEGG" id="plon:Pla110_11700"/>
<evidence type="ECO:0000259" key="6">
    <source>
        <dbReference type="Pfam" id="PF01343"/>
    </source>
</evidence>
<dbReference type="Gene3D" id="3.90.226.10">
    <property type="entry name" value="2-enoyl-CoA Hydratase, Chain A, domain 1"/>
    <property type="match status" value="2"/>
</dbReference>
<dbReference type="InterPro" id="IPR002142">
    <property type="entry name" value="Peptidase_S49"/>
</dbReference>
<dbReference type="CDD" id="cd07023">
    <property type="entry name" value="S49_Sppa_N_C"/>
    <property type="match status" value="1"/>
</dbReference>
<dbReference type="InterPro" id="IPR004635">
    <property type="entry name" value="Pept_S49_SppA"/>
</dbReference>
<dbReference type="GO" id="GO:0008236">
    <property type="term" value="F:serine-type peptidase activity"/>
    <property type="evidence" value="ECO:0007669"/>
    <property type="project" value="UniProtKB-KW"/>
</dbReference>
<dbReference type="EC" id="3.4.21.-" evidence="7"/>
<dbReference type="AlphaFoldDB" id="A0A518CJR2"/>
<keyword evidence="5" id="KW-0472">Membrane</keyword>
<dbReference type="NCBIfam" id="TIGR00706">
    <property type="entry name" value="SppA_dom"/>
    <property type="match status" value="1"/>
</dbReference>
<dbReference type="PANTHER" id="PTHR42987:SF4">
    <property type="entry name" value="PROTEASE SOHB-RELATED"/>
    <property type="match status" value="1"/>
</dbReference>
<sequence>MAKSKADGQEIVLPEGEGRSTIVINNNPGKAKWVKILLVISLIVNVFMYSAYQEYFQDPHEPQERFHDGDASATDKVARISVDGVIFGKNTTNILKSINKAQEDENVKAILLSVDSPGGGAPDSHQIYHELKKLSAQKPMYVHMKKYAASGGYYVAMGAGTEAKIFAEPTTWTGSIGVIIPRFNLTGLEEKLGIRSAPIKSGPFKDSPSPFRDLEGAEKELWDAIIADSLGLFTGVIVENRTDLDEAEVDAIATGQVYTASQALANGLVDQIGYEEDALTALGEKAGFDPEKVRIIDYYVEPTITEALMGTSAKSPIEQQWEALVQSTIPRAMYLCSWLPIGTGE</sequence>
<accession>A0A518CJR2</accession>
<evidence type="ECO:0000256" key="5">
    <source>
        <dbReference type="SAM" id="Phobius"/>
    </source>
</evidence>
<evidence type="ECO:0000256" key="3">
    <source>
        <dbReference type="ARBA" id="ARBA00022801"/>
    </source>
</evidence>
<dbReference type="EMBL" id="CP036281">
    <property type="protein sequence ID" value="QDU79460.1"/>
    <property type="molecule type" value="Genomic_DNA"/>
</dbReference>
<evidence type="ECO:0000313" key="8">
    <source>
        <dbReference type="Proteomes" id="UP000317178"/>
    </source>
</evidence>
<keyword evidence="8" id="KW-1185">Reference proteome</keyword>
<dbReference type="RefSeq" id="WP_144994079.1">
    <property type="nucleotide sequence ID" value="NZ_CP036281.1"/>
</dbReference>
<evidence type="ECO:0000256" key="4">
    <source>
        <dbReference type="ARBA" id="ARBA00022825"/>
    </source>
</evidence>
<proteinExistence type="inferred from homology"/>
<keyword evidence="3 7" id="KW-0378">Hydrolase</keyword>
<keyword evidence="5" id="KW-1133">Transmembrane helix</keyword>
<dbReference type="PANTHER" id="PTHR42987">
    <property type="entry name" value="PEPTIDASE S49"/>
    <property type="match status" value="1"/>
</dbReference>
<dbReference type="OrthoDB" id="9764363at2"/>
<dbReference type="InterPro" id="IPR029045">
    <property type="entry name" value="ClpP/crotonase-like_dom_sf"/>
</dbReference>
<keyword evidence="5" id="KW-0812">Transmembrane</keyword>
<reference evidence="7 8" key="1">
    <citation type="submission" date="2019-02" db="EMBL/GenBank/DDBJ databases">
        <title>Deep-cultivation of Planctomycetes and their phenomic and genomic characterization uncovers novel biology.</title>
        <authorList>
            <person name="Wiegand S."/>
            <person name="Jogler M."/>
            <person name="Boedeker C."/>
            <person name="Pinto D."/>
            <person name="Vollmers J."/>
            <person name="Rivas-Marin E."/>
            <person name="Kohn T."/>
            <person name="Peeters S.H."/>
            <person name="Heuer A."/>
            <person name="Rast P."/>
            <person name="Oberbeckmann S."/>
            <person name="Bunk B."/>
            <person name="Jeske O."/>
            <person name="Meyerdierks A."/>
            <person name="Storesund J.E."/>
            <person name="Kallscheuer N."/>
            <person name="Luecker S."/>
            <person name="Lage O.M."/>
            <person name="Pohl T."/>
            <person name="Merkel B.J."/>
            <person name="Hornburger P."/>
            <person name="Mueller R.-W."/>
            <person name="Bruemmer F."/>
            <person name="Labrenz M."/>
            <person name="Spormann A.M."/>
            <person name="Op den Camp H."/>
            <person name="Overmann J."/>
            <person name="Amann R."/>
            <person name="Jetten M.S.M."/>
            <person name="Mascher T."/>
            <person name="Medema M.H."/>
            <person name="Devos D.P."/>
            <person name="Kaster A.-K."/>
            <person name="Ovreas L."/>
            <person name="Rohde M."/>
            <person name="Galperin M.Y."/>
            <person name="Jogler C."/>
        </authorList>
    </citation>
    <scope>NUCLEOTIDE SEQUENCE [LARGE SCALE GENOMIC DNA]</scope>
    <source>
        <strain evidence="7 8">Pla110</strain>
    </source>
</reference>
<keyword evidence="2" id="KW-0645">Protease</keyword>
<dbReference type="Proteomes" id="UP000317178">
    <property type="component" value="Chromosome"/>
</dbReference>
<dbReference type="InterPro" id="IPR047272">
    <property type="entry name" value="S49_SppA_C"/>
</dbReference>
<comment type="similarity">
    <text evidence="1">Belongs to the peptidase S49 family.</text>
</comment>
<dbReference type="SUPFAM" id="SSF52096">
    <property type="entry name" value="ClpP/crotonase"/>
    <property type="match status" value="1"/>
</dbReference>
<dbReference type="GO" id="GO:0006508">
    <property type="term" value="P:proteolysis"/>
    <property type="evidence" value="ECO:0007669"/>
    <property type="project" value="UniProtKB-KW"/>
</dbReference>
<gene>
    <name evidence="7" type="primary">sppA_2</name>
    <name evidence="7" type="ORF">Pla110_11700</name>
</gene>
<organism evidence="7 8">
    <name type="scientific">Polystyrenella longa</name>
    <dbReference type="NCBI Taxonomy" id="2528007"/>
    <lineage>
        <taxon>Bacteria</taxon>
        <taxon>Pseudomonadati</taxon>
        <taxon>Planctomycetota</taxon>
        <taxon>Planctomycetia</taxon>
        <taxon>Planctomycetales</taxon>
        <taxon>Planctomycetaceae</taxon>
        <taxon>Polystyrenella</taxon>
    </lineage>
</organism>
<dbReference type="Pfam" id="PF01343">
    <property type="entry name" value="Peptidase_S49"/>
    <property type="match status" value="1"/>
</dbReference>